<gene>
    <name evidence="2" type="ORF">BJ508DRAFT_376855</name>
</gene>
<name>A0A3N4I4E3_ASCIM</name>
<keyword evidence="1" id="KW-1133">Transmembrane helix</keyword>
<feature type="transmembrane region" description="Helical" evidence="1">
    <location>
        <begin position="75"/>
        <end position="100"/>
    </location>
</feature>
<protein>
    <submittedName>
        <fullName evidence="2">Uncharacterized protein</fullName>
    </submittedName>
</protein>
<evidence type="ECO:0000313" key="3">
    <source>
        <dbReference type="Proteomes" id="UP000275078"/>
    </source>
</evidence>
<sequence length="247" mass="27831">MSDPDPDPTGPIYTVPPRNINAKATTPTQFATWRLVTEGPKVRWSVLAIRLVLFLSAVIALAFNAFDSASYRPNVMVWITVGLCLAINGYELLCYLLAVWKPHRKWAITPMRLPATLFFDMTLCALGWVALSLKWNEFSKYDRVGTPDDYYSNEHVSTDYWEPIDGGNIWVLSDKARVEFYKTQALARLHGPKILVGLLILAIGHALLVVAECVACGVYCRREKKGNKTKAEIIELETEYGPREEHA</sequence>
<organism evidence="2 3">
    <name type="scientific">Ascobolus immersus RN42</name>
    <dbReference type="NCBI Taxonomy" id="1160509"/>
    <lineage>
        <taxon>Eukaryota</taxon>
        <taxon>Fungi</taxon>
        <taxon>Dikarya</taxon>
        <taxon>Ascomycota</taxon>
        <taxon>Pezizomycotina</taxon>
        <taxon>Pezizomycetes</taxon>
        <taxon>Pezizales</taxon>
        <taxon>Ascobolaceae</taxon>
        <taxon>Ascobolus</taxon>
    </lineage>
</organism>
<feature type="transmembrane region" description="Helical" evidence="1">
    <location>
        <begin position="44"/>
        <end position="63"/>
    </location>
</feature>
<keyword evidence="1" id="KW-0472">Membrane</keyword>
<keyword evidence="3" id="KW-1185">Reference proteome</keyword>
<proteinExistence type="predicted"/>
<feature type="transmembrane region" description="Helical" evidence="1">
    <location>
        <begin position="194"/>
        <end position="220"/>
    </location>
</feature>
<dbReference type="Proteomes" id="UP000275078">
    <property type="component" value="Unassembled WGS sequence"/>
</dbReference>
<reference evidence="2 3" key="1">
    <citation type="journal article" date="2018" name="Nat. Ecol. Evol.">
        <title>Pezizomycetes genomes reveal the molecular basis of ectomycorrhizal truffle lifestyle.</title>
        <authorList>
            <person name="Murat C."/>
            <person name="Payen T."/>
            <person name="Noel B."/>
            <person name="Kuo A."/>
            <person name="Morin E."/>
            <person name="Chen J."/>
            <person name="Kohler A."/>
            <person name="Krizsan K."/>
            <person name="Balestrini R."/>
            <person name="Da Silva C."/>
            <person name="Montanini B."/>
            <person name="Hainaut M."/>
            <person name="Levati E."/>
            <person name="Barry K.W."/>
            <person name="Belfiori B."/>
            <person name="Cichocki N."/>
            <person name="Clum A."/>
            <person name="Dockter R.B."/>
            <person name="Fauchery L."/>
            <person name="Guy J."/>
            <person name="Iotti M."/>
            <person name="Le Tacon F."/>
            <person name="Lindquist E.A."/>
            <person name="Lipzen A."/>
            <person name="Malagnac F."/>
            <person name="Mello A."/>
            <person name="Molinier V."/>
            <person name="Miyauchi S."/>
            <person name="Poulain J."/>
            <person name="Riccioni C."/>
            <person name="Rubini A."/>
            <person name="Sitrit Y."/>
            <person name="Splivallo R."/>
            <person name="Traeger S."/>
            <person name="Wang M."/>
            <person name="Zifcakova L."/>
            <person name="Wipf D."/>
            <person name="Zambonelli A."/>
            <person name="Paolocci F."/>
            <person name="Nowrousian M."/>
            <person name="Ottonello S."/>
            <person name="Baldrian P."/>
            <person name="Spatafora J.W."/>
            <person name="Henrissat B."/>
            <person name="Nagy L.G."/>
            <person name="Aury J.M."/>
            <person name="Wincker P."/>
            <person name="Grigoriev I.V."/>
            <person name="Bonfante P."/>
            <person name="Martin F.M."/>
        </authorList>
    </citation>
    <scope>NUCLEOTIDE SEQUENCE [LARGE SCALE GENOMIC DNA]</scope>
    <source>
        <strain evidence="2 3">RN42</strain>
    </source>
</reference>
<feature type="transmembrane region" description="Helical" evidence="1">
    <location>
        <begin position="112"/>
        <end position="131"/>
    </location>
</feature>
<accession>A0A3N4I4E3</accession>
<keyword evidence="1" id="KW-0812">Transmembrane</keyword>
<evidence type="ECO:0000256" key="1">
    <source>
        <dbReference type="SAM" id="Phobius"/>
    </source>
</evidence>
<dbReference type="AlphaFoldDB" id="A0A3N4I4E3"/>
<dbReference type="EMBL" id="ML119684">
    <property type="protein sequence ID" value="RPA80909.1"/>
    <property type="molecule type" value="Genomic_DNA"/>
</dbReference>
<evidence type="ECO:0000313" key="2">
    <source>
        <dbReference type="EMBL" id="RPA80909.1"/>
    </source>
</evidence>